<proteinExistence type="predicted"/>
<gene>
    <name evidence="2" type="ORF">TCLT_LOCUS5164</name>
</gene>
<keyword evidence="1" id="KW-1133">Transmembrane helix</keyword>
<keyword evidence="3" id="KW-1185">Reference proteome</keyword>
<evidence type="ECO:0000256" key="1">
    <source>
        <dbReference type="SAM" id="Phobius"/>
    </source>
</evidence>
<protein>
    <submittedName>
        <fullName evidence="4">G protein-coupled receptor</fullName>
    </submittedName>
</protein>
<organism evidence="4">
    <name type="scientific">Thelazia callipaeda</name>
    <name type="common">Oriental eyeworm</name>
    <name type="synonym">Parasitic nematode</name>
    <dbReference type="NCBI Taxonomy" id="103827"/>
    <lineage>
        <taxon>Eukaryota</taxon>
        <taxon>Metazoa</taxon>
        <taxon>Ecdysozoa</taxon>
        <taxon>Nematoda</taxon>
        <taxon>Chromadorea</taxon>
        <taxon>Rhabditida</taxon>
        <taxon>Spirurina</taxon>
        <taxon>Spiruromorpha</taxon>
        <taxon>Thelazioidea</taxon>
        <taxon>Thelaziidae</taxon>
        <taxon>Thelazia</taxon>
    </lineage>
</organism>
<feature type="transmembrane region" description="Helical" evidence="1">
    <location>
        <begin position="138"/>
        <end position="162"/>
    </location>
</feature>
<dbReference type="WBParaSite" id="TCLT_0000517501-mRNA-1">
    <property type="protein sequence ID" value="TCLT_0000517501-mRNA-1"/>
    <property type="gene ID" value="TCLT_0000517501"/>
</dbReference>
<dbReference type="Proteomes" id="UP000276776">
    <property type="component" value="Unassembled WGS sequence"/>
</dbReference>
<sequence length="203" mass="23611">MQESVLALFELFTGVHSYGLHRFVVNLSSMLGTPESIWDIHPVVTGQLVCMLSHRPYAWFISVSSSIIQNISLLSLKNQLTITIVFVHRYCSFFLWLQLSTDYTSKQQMEHCSNFFKFRIPKHPLKKTVFLRTRMNEFVFLVLSMTFIPSIAIVVIMIIQFVRAHRTGKGVRSLFLPDLRWVPEIDADRQEALYDERAARVII</sequence>
<dbReference type="AlphaFoldDB" id="A0A0N5CXP1"/>
<keyword evidence="1" id="KW-0812">Transmembrane</keyword>
<dbReference type="EMBL" id="UYYF01004323">
    <property type="protein sequence ID" value="VDN02372.1"/>
    <property type="molecule type" value="Genomic_DNA"/>
</dbReference>
<keyword evidence="1" id="KW-0472">Membrane</keyword>
<accession>A0A0N5CXP1</accession>
<evidence type="ECO:0000313" key="4">
    <source>
        <dbReference type="WBParaSite" id="TCLT_0000517501-mRNA-1"/>
    </source>
</evidence>
<name>A0A0N5CXP1_THECL</name>
<reference evidence="4" key="1">
    <citation type="submission" date="2017-02" db="UniProtKB">
        <authorList>
            <consortium name="WormBaseParasite"/>
        </authorList>
    </citation>
    <scope>IDENTIFICATION</scope>
</reference>
<evidence type="ECO:0000313" key="3">
    <source>
        <dbReference type="Proteomes" id="UP000276776"/>
    </source>
</evidence>
<dbReference type="STRING" id="103827.A0A0N5CXP1"/>
<reference evidence="2 3" key="2">
    <citation type="submission" date="2018-11" db="EMBL/GenBank/DDBJ databases">
        <authorList>
            <consortium name="Pathogen Informatics"/>
        </authorList>
    </citation>
    <scope>NUCLEOTIDE SEQUENCE [LARGE SCALE GENOMIC DNA]</scope>
</reference>
<evidence type="ECO:0000313" key="2">
    <source>
        <dbReference type="EMBL" id="VDN02372.1"/>
    </source>
</evidence>